<name>A0A2W2BW47_9BACT</name>
<feature type="transmembrane region" description="Helical" evidence="7">
    <location>
        <begin position="273"/>
        <end position="294"/>
    </location>
</feature>
<feature type="transmembrane region" description="Helical" evidence="7">
    <location>
        <begin position="337"/>
        <end position="361"/>
    </location>
</feature>
<dbReference type="Pfam" id="PF02417">
    <property type="entry name" value="Chromate_transp"/>
    <property type="match status" value="2"/>
</dbReference>
<evidence type="ECO:0000256" key="1">
    <source>
        <dbReference type="ARBA" id="ARBA00004651"/>
    </source>
</evidence>
<keyword evidence="3" id="KW-1003">Cell membrane</keyword>
<dbReference type="PANTHER" id="PTHR33567">
    <property type="entry name" value="CHROMATE ION TRANSPORTER (EUROFUNG)"/>
    <property type="match status" value="1"/>
</dbReference>
<comment type="similarity">
    <text evidence="2">Belongs to the chromate ion transporter (CHR) (TC 2.A.51) family.</text>
</comment>
<feature type="transmembrane region" description="Helical" evidence="7">
    <location>
        <begin position="192"/>
        <end position="212"/>
    </location>
</feature>
<accession>A0A2W2BW47</accession>
<keyword evidence="4 7" id="KW-0812">Transmembrane</keyword>
<evidence type="ECO:0000256" key="6">
    <source>
        <dbReference type="ARBA" id="ARBA00023136"/>
    </source>
</evidence>
<dbReference type="InterPro" id="IPR003370">
    <property type="entry name" value="Chromate_transpt"/>
</dbReference>
<feature type="transmembrane region" description="Helical" evidence="7">
    <location>
        <begin position="78"/>
        <end position="103"/>
    </location>
</feature>
<feature type="transmembrane region" description="Helical" evidence="7">
    <location>
        <begin position="109"/>
        <end position="130"/>
    </location>
</feature>
<dbReference type="GO" id="GO:0015109">
    <property type="term" value="F:chromate transmembrane transporter activity"/>
    <property type="evidence" value="ECO:0007669"/>
    <property type="project" value="InterPro"/>
</dbReference>
<keyword evidence="5 7" id="KW-1133">Transmembrane helix</keyword>
<evidence type="ECO:0000256" key="5">
    <source>
        <dbReference type="ARBA" id="ARBA00022989"/>
    </source>
</evidence>
<feature type="transmembrane region" description="Helical" evidence="7">
    <location>
        <begin position="232"/>
        <end position="252"/>
    </location>
</feature>
<feature type="transmembrane region" description="Helical" evidence="7">
    <location>
        <begin position="373"/>
        <end position="398"/>
    </location>
</feature>
<dbReference type="PIRSF" id="PIRSF004810">
    <property type="entry name" value="ChrA"/>
    <property type="match status" value="1"/>
</dbReference>
<dbReference type="Proteomes" id="UP000248745">
    <property type="component" value="Unassembled WGS sequence"/>
</dbReference>
<dbReference type="InterPro" id="IPR014047">
    <property type="entry name" value="Chr_Tranpt_l_chain"/>
</dbReference>
<evidence type="ECO:0000256" key="7">
    <source>
        <dbReference type="SAM" id="Phobius"/>
    </source>
</evidence>
<comment type="caution">
    <text evidence="8">The sequence shown here is derived from an EMBL/GenBank/DDBJ whole genome shotgun (WGS) entry which is preliminary data.</text>
</comment>
<proteinExistence type="inferred from homology"/>
<dbReference type="PANTHER" id="PTHR33567:SF3">
    <property type="entry name" value="CHROMATE ION TRANSPORTER (EUROFUNG)"/>
    <property type="match status" value="1"/>
</dbReference>
<feature type="transmembrane region" description="Helical" evidence="7">
    <location>
        <begin position="137"/>
        <end position="156"/>
    </location>
</feature>
<gene>
    <name evidence="8" type="ORF">DN068_15565</name>
</gene>
<evidence type="ECO:0000256" key="4">
    <source>
        <dbReference type="ARBA" id="ARBA00022692"/>
    </source>
</evidence>
<dbReference type="GO" id="GO:0005886">
    <property type="term" value="C:plasma membrane"/>
    <property type="evidence" value="ECO:0007669"/>
    <property type="project" value="UniProtKB-SubCell"/>
</dbReference>
<evidence type="ECO:0000256" key="3">
    <source>
        <dbReference type="ARBA" id="ARBA00022475"/>
    </source>
</evidence>
<dbReference type="NCBIfam" id="TIGR00937">
    <property type="entry name" value="2A51"/>
    <property type="match status" value="1"/>
</dbReference>
<feature type="transmembrane region" description="Helical" evidence="7">
    <location>
        <begin position="300"/>
        <end position="325"/>
    </location>
</feature>
<keyword evidence="9" id="KW-1185">Reference proteome</keyword>
<organism evidence="8 9">
    <name type="scientific">Taibaiella soli</name>
    <dbReference type="NCBI Taxonomy" id="1649169"/>
    <lineage>
        <taxon>Bacteria</taxon>
        <taxon>Pseudomonadati</taxon>
        <taxon>Bacteroidota</taxon>
        <taxon>Chitinophagia</taxon>
        <taxon>Chitinophagales</taxon>
        <taxon>Chitinophagaceae</taxon>
        <taxon>Taibaiella</taxon>
    </lineage>
</organism>
<evidence type="ECO:0000313" key="9">
    <source>
        <dbReference type="Proteomes" id="UP000248745"/>
    </source>
</evidence>
<dbReference type="OrthoDB" id="9788907at2"/>
<protein>
    <submittedName>
        <fullName evidence="8">Chromate transporter</fullName>
    </submittedName>
</protein>
<dbReference type="AlphaFoldDB" id="A0A2W2BW47"/>
<comment type="subcellular location">
    <subcellularLocation>
        <location evidence="1">Cell membrane</location>
        <topology evidence="1">Multi-pass membrane protein</topology>
    </subcellularLocation>
</comment>
<sequence length="406" mass="45401">MILHRHIPFLKAVALYSFTAFGGPQGHMGMMVKTFVQKRHDVTEEELLEYNAFCQMLPGPSSTQTVTLIAFKRGGVPLALLALLIWILPATIIMSAFSFLVYYFDVRDIQASVFSFIQPMSVGFVCYAAARMMRNNVQHLATWAIMIGSLVVTVFFRSPWVFPLLLLISGTISNFSNRRIPEGKAKPKPIKWFNLWIFFTVFVTAGVMSQLALKGHWVHGRIFNIFENFYRFGSIVFGGGQALMPMMLYQFVMRPITRNRSPWLTSEALLTGYGMVNAVPGPVFSVCSFVGGMAMSQFGAAWQIVGCLTATIAVFLPSTLLLFFLYPLYQHLKQHVIIYRALEGINAAIVGIIWASGIVLFQSISPVSWTNLAVVLITFCVLYLTKVPAPLVVAAWLLMGWIAHII</sequence>
<reference evidence="8 9" key="1">
    <citation type="submission" date="2018-06" db="EMBL/GenBank/DDBJ databases">
        <title>Mucibacter soli gen. nov., sp. nov., a new member of the family Chitinophagaceae producing mucin.</title>
        <authorList>
            <person name="Kim M.-K."/>
            <person name="Park S."/>
            <person name="Kim T.-S."/>
            <person name="Joung Y."/>
            <person name="Han J.-H."/>
            <person name="Kim S.B."/>
        </authorList>
    </citation>
    <scope>NUCLEOTIDE SEQUENCE [LARGE SCALE GENOMIC DNA]</scope>
    <source>
        <strain evidence="8 9">R1-15</strain>
    </source>
</reference>
<keyword evidence="6 7" id="KW-0472">Membrane</keyword>
<dbReference type="EMBL" id="QKTW01000020">
    <property type="protein sequence ID" value="PZF72063.1"/>
    <property type="molecule type" value="Genomic_DNA"/>
</dbReference>
<evidence type="ECO:0000256" key="2">
    <source>
        <dbReference type="ARBA" id="ARBA00005262"/>
    </source>
</evidence>
<evidence type="ECO:0000313" key="8">
    <source>
        <dbReference type="EMBL" id="PZF72063.1"/>
    </source>
</evidence>